<dbReference type="InterPro" id="IPR027417">
    <property type="entry name" value="P-loop_NTPase"/>
</dbReference>
<dbReference type="Gene3D" id="3.40.50.300">
    <property type="entry name" value="P-loop containing nucleotide triphosphate hydrolases"/>
    <property type="match status" value="2"/>
</dbReference>
<feature type="domain" description="Pih1 Ascomycota CS" evidence="1">
    <location>
        <begin position="410"/>
        <end position="455"/>
    </location>
</feature>
<dbReference type="SUPFAM" id="SSF52540">
    <property type="entry name" value="P-loop containing nucleoside triphosphate hydrolases"/>
    <property type="match status" value="1"/>
</dbReference>
<evidence type="ECO:0000313" key="3">
    <source>
        <dbReference type="Proteomes" id="UP001152614"/>
    </source>
</evidence>
<sequence>MSNFYIEKLIAQGKEKIDAEIRLQPGLNIITGPSNSGKSMIVDCVDYLFGGNDVPFVEEATGYNSLSLVIQHPTGTYTLQRQVNTGTIYVSHYTSERLQKKVTRPLSTGKFNTRSGDKDNISKFWLELIGIKEEHQIIRNASYVTQKLGWRTFSHSLLISEDNITQKPSILLPRVAPDKTSTAYLSSLLFLVYGKDFSEYNPIESTNERKIRRAAISNYITDNLDDLVKERENLLQQYQSFEAVDIKTEVEKMVHKLTAIESEITSQIEKSQILFEQLVACEEELAQKQHLLERYDELTHQYLNDIERLSFIVSGEQVLDEHQHQHPASTCPFCEGVLPEQKAESYLETAQAELTQILLQVKDLEPSRIVLLKEIKALKTKLHTYQSDEKKLNQLIHQELKPEASQITRKLEQYHLYVQIQEQLASSTKLKEKYDSDMNEILHEKRNTQTYKPKEQFEPNFWETMARNIREILETCHYETPLHSVQFSPAHFDMILNRIQKKSNQGKGYRAFLNTILCLAYRKFLHESGVYDPSLMIIDTPLLGLDEGDRAQTSESMQKGLFTYFMNHQKEGQLIIIENSNELPQLDYKKYKVNEIVFTHDKNHGRFGFLYDI</sequence>
<gene>
    <name evidence="2" type="ORF">OGZ51_07115</name>
</gene>
<protein>
    <submittedName>
        <fullName evidence="2">AAA family ATPase</fullName>
    </submittedName>
</protein>
<dbReference type="Pfam" id="PF18482">
    <property type="entry name" value="Pih1_fungal_CS"/>
    <property type="match status" value="1"/>
</dbReference>
<evidence type="ECO:0000313" key="2">
    <source>
        <dbReference type="EMBL" id="MDG4983910.1"/>
    </source>
</evidence>
<name>A0A9X4NH01_9LACT</name>
<accession>A0A9X4NH01</accession>
<comment type="caution">
    <text evidence="2">The sequence shown here is derived from an EMBL/GenBank/DDBJ whole genome shotgun (WGS) entry which is preliminary data.</text>
</comment>
<reference evidence="2" key="1">
    <citation type="submission" date="2022-10" db="EMBL/GenBank/DDBJ databases">
        <authorList>
            <person name="Turner M.S."/>
            <person name="Huang W."/>
        </authorList>
    </citation>
    <scope>NUCLEOTIDE SEQUENCE</scope>
    <source>
        <strain evidence="2">3</strain>
    </source>
</reference>
<proteinExistence type="predicted"/>
<organism evidence="2 3">
    <name type="scientific">Lactococcus lactis</name>
    <dbReference type="NCBI Taxonomy" id="1358"/>
    <lineage>
        <taxon>Bacteria</taxon>
        <taxon>Bacillati</taxon>
        <taxon>Bacillota</taxon>
        <taxon>Bacilli</taxon>
        <taxon>Lactobacillales</taxon>
        <taxon>Streptococcaceae</taxon>
        <taxon>Lactococcus</taxon>
    </lineage>
</organism>
<reference evidence="2" key="2">
    <citation type="journal article" date="2023" name="Food Microbiol.">
        <title>Evaluation of the fermentation potential of lactic acid bacteria isolated from herbs, fruits and vegetables as starter cultures in nut-based milk alternatives.</title>
        <authorList>
            <person name="Huang W."/>
            <person name="Dong A."/>
            <person name="Pham H.T."/>
            <person name="Zhou C."/>
            <person name="Huo Z."/>
            <person name="Watjen A.P."/>
            <person name="Prakash S."/>
            <person name="Bang-Berthelsen C.H."/>
            <person name="Turner M.S."/>
        </authorList>
    </citation>
    <scope>NUCLEOTIDE SEQUENCE</scope>
    <source>
        <strain evidence="2">3</strain>
    </source>
</reference>
<dbReference type="EMBL" id="JAOWLY010000006">
    <property type="protein sequence ID" value="MDG4983910.1"/>
    <property type="molecule type" value="Genomic_DNA"/>
</dbReference>
<dbReference type="InterPro" id="IPR041441">
    <property type="entry name" value="Pih1_CS_Ascomycota"/>
</dbReference>
<dbReference type="RefSeq" id="WP_278228961.1">
    <property type="nucleotide sequence ID" value="NZ_JAOWLY010000006.1"/>
</dbReference>
<evidence type="ECO:0000259" key="1">
    <source>
        <dbReference type="Pfam" id="PF18482"/>
    </source>
</evidence>
<dbReference type="AlphaFoldDB" id="A0A9X4NH01"/>
<dbReference type="Proteomes" id="UP001152614">
    <property type="component" value="Unassembled WGS sequence"/>
</dbReference>